<dbReference type="CDD" id="cd04182">
    <property type="entry name" value="GT_2_like_f"/>
    <property type="match status" value="1"/>
</dbReference>
<name>A0A1I7NJ20_9HYPH</name>
<dbReference type="RefSeq" id="WP_175528550.1">
    <property type="nucleotide sequence ID" value="NZ_FPCK01000002.1"/>
</dbReference>
<protein>
    <submittedName>
        <fullName evidence="3">Molybdenum cofactor cytidylyltransferase/nicotine blue oxidoreductase</fullName>
    </submittedName>
</protein>
<dbReference type="InterPro" id="IPR025877">
    <property type="entry name" value="MobA-like_NTP_Trfase"/>
</dbReference>
<dbReference type="EMBL" id="FPCK01000002">
    <property type="protein sequence ID" value="SFV34651.1"/>
    <property type="molecule type" value="Genomic_DNA"/>
</dbReference>
<evidence type="ECO:0000313" key="3">
    <source>
        <dbReference type="EMBL" id="SFV34651.1"/>
    </source>
</evidence>
<dbReference type="Pfam" id="PF12804">
    <property type="entry name" value="NTP_transf_3"/>
    <property type="match status" value="1"/>
</dbReference>
<keyword evidence="4" id="KW-1185">Reference proteome</keyword>
<dbReference type="GO" id="GO:0016779">
    <property type="term" value="F:nucleotidyltransferase activity"/>
    <property type="evidence" value="ECO:0007669"/>
    <property type="project" value="UniProtKB-KW"/>
</dbReference>
<keyword evidence="3" id="KW-0808">Transferase</keyword>
<gene>
    <name evidence="3" type="ORF">SAMN05216456_1956</name>
</gene>
<keyword evidence="1" id="KW-0460">Magnesium</keyword>
<keyword evidence="3" id="KW-0548">Nucleotidyltransferase</keyword>
<evidence type="ECO:0000313" key="4">
    <source>
        <dbReference type="Proteomes" id="UP000199074"/>
    </source>
</evidence>
<dbReference type="SUPFAM" id="SSF53448">
    <property type="entry name" value="Nucleotide-diphospho-sugar transferases"/>
    <property type="match status" value="1"/>
</dbReference>
<reference evidence="3 4" key="1">
    <citation type="submission" date="2016-10" db="EMBL/GenBank/DDBJ databases">
        <authorList>
            <person name="de Groot N.N."/>
        </authorList>
    </citation>
    <scope>NUCLEOTIDE SEQUENCE [LARGE SCALE GENOMIC DNA]</scope>
    <source>
        <strain evidence="3 4">IPL20</strain>
    </source>
</reference>
<dbReference type="AlphaFoldDB" id="A0A1I7NJ20"/>
<evidence type="ECO:0000259" key="2">
    <source>
        <dbReference type="Pfam" id="PF12804"/>
    </source>
</evidence>
<dbReference type="InterPro" id="IPR029044">
    <property type="entry name" value="Nucleotide-diphossugar_trans"/>
</dbReference>
<sequence length="212" mass="23102">MVDHPGVLRGLAVIILAAGASRRFGRENKLLQPYRGKPLMSHILHAVEQLDVVLRLVVTGPPYADEVKQLLCAHHGWQECLNPNALQGMGTSIAAGAKQLGAHRGVFICPADMPDIGAEDFRETGALFQDRSSLCRPTYNESPGHPVLFGSAHFQNLRNLNGVNGGAVLIRDATTPVRTYASSNSGVIRDFDTPAQFEAITRSLEERIQRRS</sequence>
<feature type="domain" description="MobA-like NTP transferase" evidence="2">
    <location>
        <begin position="13"/>
        <end position="172"/>
    </location>
</feature>
<dbReference type="Proteomes" id="UP000199074">
    <property type="component" value="Unassembled WGS sequence"/>
</dbReference>
<dbReference type="PANTHER" id="PTHR43777:SF1">
    <property type="entry name" value="MOLYBDENUM COFACTOR CYTIDYLYLTRANSFERASE"/>
    <property type="match status" value="1"/>
</dbReference>
<evidence type="ECO:0000256" key="1">
    <source>
        <dbReference type="ARBA" id="ARBA00022842"/>
    </source>
</evidence>
<proteinExistence type="predicted"/>
<organism evidence="3 4">
    <name type="scientific">Devosia crocina</name>
    <dbReference type="NCBI Taxonomy" id="429728"/>
    <lineage>
        <taxon>Bacteria</taxon>
        <taxon>Pseudomonadati</taxon>
        <taxon>Pseudomonadota</taxon>
        <taxon>Alphaproteobacteria</taxon>
        <taxon>Hyphomicrobiales</taxon>
        <taxon>Devosiaceae</taxon>
        <taxon>Devosia</taxon>
    </lineage>
</organism>
<dbReference type="STRING" id="429728.SAMN05216456_1956"/>
<dbReference type="Gene3D" id="3.90.550.10">
    <property type="entry name" value="Spore Coat Polysaccharide Biosynthesis Protein SpsA, Chain A"/>
    <property type="match status" value="1"/>
</dbReference>
<accession>A0A1I7NJ20</accession>
<dbReference type="PANTHER" id="PTHR43777">
    <property type="entry name" value="MOLYBDENUM COFACTOR CYTIDYLYLTRANSFERASE"/>
    <property type="match status" value="1"/>
</dbReference>